<evidence type="ECO:0000313" key="1">
    <source>
        <dbReference type="EMBL" id="SDO70842.1"/>
    </source>
</evidence>
<evidence type="ECO:0000313" key="2">
    <source>
        <dbReference type="Proteomes" id="UP000199651"/>
    </source>
</evidence>
<dbReference type="STRING" id="504798.SAMN05421871_10942"/>
<reference evidence="2" key="1">
    <citation type="submission" date="2016-10" db="EMBL/GenBank/DDBJ databases">
        <authorList>
            <person name="Varghese N."/>
            <person name="Submissions S."/>
        </authorList>
    </citation>
    <scope>NUCLEOTIDE SEQUENCE [LARGE SCALE GENOMIC DNA]</scope>
    <source>
        <strain evidence="2">IBRC-M 10655</strain>
    </source>
</reference>
<proteinExistence type="predicted"/>
<evidence type="ECO:0008006" key="3">
    <source>
        <dbReference type="Google" id="ProtNLM"/>
    </source>
</evidence>
<dbReference type="Proteomes" id="UP000199651">
    <property type="component" value="Unassembled WGS sequence"/>
</dbReference>
<dbReference type="AlphaFoldDB" id="A0A1H0LRI7"/>
<dbReference type="EMBL" id="FNJB01000004">
    <property type="protein sequence ID" value="SDO70842.1"/>
    <property type="molecule type" value="Genomic_DNA"/>
</dbReference>
<name>A0A1H0LRI7_9PSEU</name>
<protein>
    <recommendedName>
        <fullName evidence="3">PA domain-containing protein</fullName>
    </recommendedName>
</protein>
<gene>
    <name evidence="1" type="ORF">SAMN05192558_104255</name>
</gene>
<dbReference type="Gene3D" id="3.50.30.30">
    <property type="match status" value="1"/>
</dbReference>
<dbReference type="OrthoDB" id="1936983at2"/>
<accession>A0A1H0LRI7</accession>
<dbReference type="Gene3D" id="3.40.630.10">
    <property type="entry name" value="Zn peptidases"/>
    <property type="match status" value="1"/>
</dbReference>
<sequence>MEHDEAVAELELLAELGPRFPGSASHDRLVDHVAAHWADLGLTVREDVLRFDRWDLPSTPGGLTLTVGGRPVEISSVFPYSGTTGAEGVRGPLGLLERSTAPDGVAVVELRNRPVPFDALVRSWGQGAPWGTVTHPVLAATLSAERGLAKAKRAGARAVVFAWRGISAANARGQQVPFTLPYQDIPAVLVAGEAADTVLARAERGDPAELVLDAALTPDSAMRTVWTVVEGAERPDETVLVITHSDGTNVVEENGHLALVELARDVVARRPERSVVFVFTAGHLRIPAVIDGHGQATTRWLDDHRDWWAGGDGQRRAVAGLVAEHLGAVEYADDPATGGYGPTGRAEPELLYATTRELKAVASVEWRGAESGPPLVCAPTPVIQFGEGQPLTLARIPNISLVTAPQYLLSDHPGDYVDVPLLLRQVDSFRRLLRRLDTLPADKVGTVPAHTRIRKIAATARLTAALAATALRERRTRRSG</sequence>
<keyword evidence="2" id="KW-1185">Reference proteome</keyword>
<organism evidence="1 2">
    <name type="scientific">Actinokineospora alba</name>
    <dbReference type="NCBI Taxonomy" id="504798"/>
    <lineage>
        <taxon>Bacteria</taxon>
        <taxon>Bacillati</taxon>
        <taxon>Actinomycetota</taxon>
        <taxon>Actinomycetes</taxon>
        <taxon>Pseudonocardiales</taxon>
        <taxon>Pseudonocardiaceae</taxon>
        <taxon>Actinokineospora</taxon>
    </lineage>
</organism>
<dbReference type="RefSeq" id="WP_091373611.1">
    <property type="nucleotide sequence ID" value="NZ_FNDV01000009.1"/>
</dbReference>
<dbReference type="SUPFAM" id="SSF53187">
    <property type="entry name" value="Zn-dependent exopeptidases"/>
    <property type="match status" value="1"/>
</dbReference>